<sequence>MARLFLAISLPANIKEQLKGIQEDLAQSRAQVRWVRPEGIHLTIKFLGEVPEEKISEIISQIEKVLQKLKPGKLHFKIKGLGVFPNPRSPRVVWAGLEGDLATLARLKRQIEEAFVPLGFPMETRAFVPHLTLGRIKSSKRRQALMEKINTYQEKEWSLPEPIEVEELVLYESKLHPEGAIYIPRKRFPL</sequence>
<evidence type="ECO:0000256" key="1">
    <source>
        <dbReference type="ARBA" id="ARBA00022801"/>
    </source>
</evidence>
<comment type="similarity">
    <text evidence="2">Belongs to the 2H phosphoesterase superfamily. ThpR family.</text>
</comment>
<dbReference type="GO" id="GO:0008664">
    <property type="term" value="F:RNA 2',3'-cyclic 3'-phosphodiesterase activity"/>
    <property type="evidence" value="ECO:0007669"/>
    <property type="project" value="UniProtKB-EC"/>
</dbReference>
<dbReference type="Gene3D" id="3.90.1140.10">
    <property type="entry name" value="Cyclic phosphodiesterase"/>
    <property type="match status" value="1"/>
</dbReference>
<dbReference type="EC" id="3.1.4.58" evidence="2"/>
<feature type="short sequence motif" description="HXTX 2" evidence="2">
    <location>
        <begin position="130"/>
        <end position="133"/>
    </location>
</feature>
<keyword evidence="5" id="KW-1185">Reference proteome</keyword>
<dbReference type="GO" id="GO:0004113">
    <property type="term" value="F:2',3'-cyclic-nucleotide 3'-phosphodiesterase activity"/>
    <property type="evidence" value="ECO:0007669"/>
    <property type="project" value="InterPro"/>
</dbReference>
<proteinExistence type="inferred from homology"/>
<organism evidence="4 5">
    <name type="scientific">Thermodesulfatator autotrophicus</name>
    <dbReference type="NCBI Taxonomy" id="1795632"/>
    <lineage>
        <taxon>Bacteria</taxon>
        <taxon>Pseudomonadati</taxon>
        <taxon>Thermodesulfobacteriota</taxon>
        <taxon>Thermodesulfobacteria</taxon>
        <taxon>Thermodesulfobacteriales</taxon>
        <taxon>Thermodesulfatatoraceae</taxon>
        <taxon>Thermodesulfatator</taxon>
    </lineage>
</organism>
<comment type="caution">
    <text evidence="4">The sequence shown here is derived from an EMBL/GenBank/DDBJ whole genome shotgun (WGS) entry which is preliminary data.</text>
</comment>
<dbReference type="OrthoDB" id="9793819at2"/>
<evidence type="ECO:0000313" key="5">
    <source>
        <dbReference type="Proteomes" id="UP000076964"/>
    </source>
</evidence>
<feature type="short sequence motif" description="HXTX 1" evidence="2">
    <location>
        <begin position="41"/>
        <end position="44"/>
    </location>
</feature>
<dbReference type="EMBL" id="LSFI01000001">
    <property type="protein sequence ID" value="OAG28696.1"/>
    <property type="molecule type" value="Genomic_DNA"/>
</dbReference>
<dbReference type="SUPFAM" id="SSF55144">
    <property type="entry name" value="LigT-like"/>
    <property type="match status" value="1"/>
</dbReference>
<evidence type="ECO:0000259" key="3">
    <source>
        <dbReference type="Pfam" id="PF02834"/>
    </source>
</evidence>
<dbReference type="HAMAP" id="MF_01940">
    <property type="entry name" value="RNA_CPDase"/>
    <property type="match status" value="1"/>
</dbReference>
<comment type="catalytic activity">
    <reaction evidence="2">
        <text>a 3'-end 2',3'-cyclophospho-ribonucleotide-RNA + H2O = a 3'-end 2'-phospho-ribonucleotide-RNA + H(+)</text>
        <dbReference type="Rhea" id="RHEA:11828"/>
        <dbReference type="Rhea" id="RHEA-COMP:10464"/>
        <dbReference type="Rhea" id="RHEA-COMP:17353"/>
        <dbReference type="ChEBI" id="CHEBI:15377"/>
        <dbReference type="ChEBI" id="CHEBI:15378"/>
        <dbReference type="ChEBI" id="CHEBI:83064"/>
        <dbReference type="ChEBI" id="CHEBI:173113"/>
        <dbReference type="EC" id="3.1.4.58"/>
    </reaction>
</comment>
<feature type="active site" description="Proton donor" evidence="2">
    <location>
        <position position="41"/>
    </location>
</feature>
<protein>
    <recommendedName>
        <fullName evidence="2">RNA 2',3'-cyclic phosphodiesterase</fullName>
        <shortName evidence="2">RNA 2',3'-CPDase</shortName>
        <ecNumber evidence="2">3.1.4.58</ecNumber>
    </recommendedName>
</protein>
<evidence type="ECO:0000313" key="4">
    <source>
        <dbReference type="EMBL" id="OAG28696.1"/>
    </source>
</evidence>
<dbReference type="InterPro" id="IPR014051">
    <property type="entry name" value="Phosphoesterase_HXTX"/>
</dbReference>
<dbReference type="Pfam" id="PF02834">
    <property type="entry name" value="LigT_PEase"/>
    <property type="match status" value="2"/>
</dbReference>
<feature type="domain" description="Phosphoesterase HXTX" evidence="3">
    <location>
        <begin position="8"/>
        <end position="94"/>
    </location>
</feature>
<dbReference type="InterPro" id="IPR009097">
    <property type="entry name" value="Cyclic_Pdiesterase"/>
</dbReference>
<keyword evidence="1 2" id="KW-0378">Hydrolase</keyword>
<dbReference type="RefSeq" id="WP_068540350.1">
    <property type="nucleotide sequence ID" value="NZ_LSFI01000001.1"/>
</dbReference>
<name>A0A177EAD1_9BACT</name>
<accession>A0A177EAD1</accession>
<dbReference type="AlphaFoldDB" id="A0A177EAD1"/>
<dbReference type="PANTHER" id="PTHR35561">
    <property type="entry name" value="RNA 2',3'-CYCLIC PHOSPHODIESTERASE"/>
    <property type="match status" value="1"/>
</dbReference>
<reference evidence="4 5" key="1">
    <citation type="submission" date="2016-02" db="EMBL/GenBank/DDBJ databases">
        <title>Draft genome sequence of Thermodesulfatator sp. S606.</title>
        <authorList>
            <person name="Lai Q."/>
            <person name="Cao J."/>
            <person name="Dupont S."/>
            <person name="Shao Z."/>
            <person name="Jebbar M."/>
            <person name="Alain K."/>
        </authorList>
    </citation>
    <scope>NUCLEOTIDE SEQUENCE [LARGE SCALE GENOMIC DNA]</scope>
    <source>
        <strain evidence="4 5">S606</strain>
    </source>
</reference>
<evidence type="ECO:0000256" key="2">
    <source>
        <dbReference type="HAMAP-Rule" id="MF_01940"/>
    </source>
</evidence>
<feature type="active site" description="Proton acceptor" evidence="2">
    <location>
        <position position="130"/>
    </location>
</feature>
<comment type="function">
    <text evidence="2">Hydrolyzes RNA 2',3'-cyclic phosphodiester to an RNA 2'-phosphomonoester.</text>
</comment>
<gene>
    <name evidence="4" type="ORF">TH606_00070</name>
</gene>
<dbReference type="InterPro" id="IPR004175">
    <property type="entry name" value="RNA_CPDase"/>
</dbReference>
<dbReference type="NCBIfam" id="TIGR02258">
    <property type="entry name" value="2_5_ligase"/>
    <property type="match status" value="1"/>
</dbReference>
<feature type="domain" description="Phosphoesterase HXTX" evidence="3">
    <location>
        <begin position="103"/>
        <end position="182"/>
    </location>
</feature>
<dbReference type="STRING" id="1795632.TH606_00070"/>
<dbReference type="Proteomes" id="UP000076964">
    <property type="component" value="Unassembled WGS sequence"/>
</dbReference>
<dbReference type="PANTHER" id="PTHR35561:SF1">
    <property type="entry name" value="RNA 2',3'-CYCLIC PHOSPHODIESTERASE"/>
    <property type="match status" value="1"/>
</dbReference>